<dbReference type="InterPro" id="IPR040676">
    <property type="entry name" value="DUF5641"/>
</dbReference>
<proteinExistence type="predicted"/>
<dbReference type="Pfam" id="PF03564">
    <property type="entry name" value="DUF1759"/>
    <property type="match status" value="1"/>
</dbReference>
<dbReference type="Pfam" id="PF17921">
    <property type="entry name" value="Integrase_H2C2"/>
    <property type="match status" value="1"/>
</dbReference>
<feature type="domain" description="DUF5641" evidence="3">
    <location>
        <begin position="640"/>
        <end position="710"/>
    </location>
</feature>
<reference evidence="6" key="1">
    <citation type="submission" date="2016-06" db="UniProtKB">
        <authorList>
            <consortium name="WormBaseParasite"/>
        </authorList>
    </citation>
    <scope>IDENTIFICATION</scope>
</reference>
<organism evidence="5 6">
    <name type="scientific">Toxocara canis</name>
    <name type="common">Canine roundworm</name>
    <dbReference type="NCBI Taxonomy" id="6265"/>
    <lineage>
        <taxon>Eukaryota</taxon>
        <taxon>Metazoa</taxon>
        <taxon>Ecdysozoa</taxon>
        <taxon>Nematoda</taxon>
        <taxon>Chromadorea</taxon>
        <taxon>Rhabditida</taxon>
        <taxon>Spirurina</taxon>
        <taxon>Ascaridomorpha</taxon>
        <taxon>Ascaridoidea</taxon>
        <taxon>Toxocaridae</taxon>
        <taxon>Toxocara</taxon>
    </lineage>
</organism>
<dbReference type="PANTHER" id="PTHR47331">
    <property type="entry name" value="PHD-TYPE DOMAIN-CONTAINING PROTEIN"/>
    <property type="match status" value="1"/>
</dbReference>
<evidence type="ECO:0000256" key="1">
    <source>
        <dbReference type="SAM" id="MobiDB-lite"/>
    </source>
</evidence>
<accession>A0A183UNL4</accession>
<dbReference type="InterPro" id="IPR041588">
    <property type="entry name" value="Integrase_H2C2"/>
</dbReference>
<dbReference type="AlphaFoldDB" id="A0A183UNL4"/>
<evidence type="ECO:0000313" key="4">
    <source>
        <dbReference type="EMBL" id="VDM41405.1"/>
    </source>
</evidence>
<evidence type="ECO:0000259" key="3">
    <source>
        <dbReference type="Pfam" id="PF18701"/>
    </source>
</evidence>
<dbReference type="Pfam" id="PF18701">
    <property type="entry name" value="DUF5641"/>
    <property type="match status" value="1"/>
</dbReference>
<sequence length="745" mass="86008">MSTRARLGLGPAKAALLKNLKDAANIIKIEPKGDSEEELKDFYDTQKGKLEEKLKRIIQGLSVLEQINEDWLREIEGLTGNKKEAAEAKSTSPAKPPVNSIRLPKITLPEFHGDPKQWSSFWSAFEAAVDSQHIPNVQKLAYLQWCLKGVAKEAVAGFRVQDENYDELLIEEKLPRWALSEVYDKKETEDSWNLEMLRMTIDNILKKGEAINKICEDRSEYGFRAERPFARRPHTKDWSKNFSEKGPWRSGGKSKEAGASSPAEENWRKSKTSTYNSQRVTIAVVLQNGSLHPMEVNTIETQTAEIPSIDIKDSHALLEAKQFDLGKGCWKKPRLSRAIVATGIQHDVKRLWRLEELGISSPNKEGEEDENALKQFYKTIERKETGRYSVRWPWKKDEPELPYLWRKNVKWDDKFGSDETESIRRILAGWEQKKQMIPRKELEECEMDAHIWTDSHCAIHWILDENRQLVRFINNVSKKKGKVTIRELSCDELEDAERFLIRQAQSEDENTQKEKRWRLVIDENHIKSGASTTLTKLRRKYWIPKGRRTVNKQIKRCQECKGWMIPPFQVPHMPQLPEGRTSRATQSFESTGMDYMGPTKKDESSGTIGKEVGRNLQESRLLLKILAGKILDTLRERSQVKHRNPRSTTRRTPREDEIVLVKEEDAPRGKWRLGRIVNLCKRRDNSVRTTEVQMSNGRTIKLPISLLVPLEVRREDERLKENDQKVTVDAPSISAHIATTKSLGI</sequence>
<evidence type="ECO:0000313" key="6">
    <source>
        <dbReference type="WBParaSite" id="TCNE_0001008401-mRNA-1"/>
    </source>
</evidence>
<dbReference type="InterPro" id="IPR005312">
    <property type="entry name" value="DUF1759"/>
</dbReference>
<dbReference type="WBParaSite" id="TCNE_0001008401-mRNA-1">
    <property type="protein sequence ID" value="TCNE_0001008401-mRNA-1"/>
    <property type="gene ID" value="TCNE_0001008401"/>
</dbReference>
<evidence type="ECO:0000313" key="5">
    <source>
        <dbReference type="Proteomes" id="UP000050794"/>
    </source>
</evidence>
<evidence type="ECO:0000259" key="2">
    <source>
        <dbReference type="Pfam" id="PF17921"/>
    </source>
</evidence>
<dbReference type="Proteomes" id="UP000050794">
    <property type="component" value="Unassembled WGS sequence"/>
</dbReference>
<keyword evidence="5" id="KW-1185">Reference proteome</keyword>
<reference evidence="4 5" key="2">
    <citation type="submission" date="2018-11" db="EMBL/GenBank/DDBJ databases">
        <authorList>
            <consortium name="Pathogen Informatics"/>
        </authorList>
    </citation>
    <scope>NUCLEOTIDE SEQUENCE [LARGE SCALE GENOMIC DNA]</scope>
</reference>
<feature type="compositionally biased region" description="Basic and acidic residues" evidence="1">
    <location>
        <begin position="234"/>
        <end position="247"/>
    </location>
</feature>
<dbReference type="Gene3D" id="1.10.340.70">
    <property type="match status" value="1"/>
</dbReference>
<dbReference type="EMBL" id="UYWY01020381">
    <property type="protein sequence ID" value="VDM41405.1"/>
    <property type="molecule type" value="Genomic_DNA"/>
</dbReference>
<feature type="domain" description="Integrase zinc-binding" evidence="2">
    <location>
        <begin position="515"/>
        <end position="561"/>
    </location>
</feature>
<feature type="region of interest" description="Disordered" evidence="1">
    <location>
        <begin position="234"/>
        <end position="272"/>
    </location>
</feature>
<protein>
    <submittedName>
        <fullName evidence="6">DUF5641 domain-containing protein</fullName>
    </submittedName>
</protein>
<name>A0A183UNL4_TOXCA</name>
<gene>
    <name evidence="4" type="ORF">TCNE_LOCUS10084</name>
</gene>